<name>A0ABP6VFJ1_9PSEU</name>
<comment type="caution">
    <text evidence="2">The sequence shown here is derived from an EMBL/GenBank/DDBJ whole genome shotgun (WGS) entry which is preliminary data.</text>
</comment>
<evidence type="ECO:0000313" key="3">
    <source>
        <dbReference type="Proteomes" id="UP001500689"/>
    </source>
</evidence>
<dbReference type="EMBL" id="BAAAZN010000002">
    <property type="protein sequence ID" value="GAA3532637.1"/>
    <property type="molecule type" value="Genomic_DNA"/>
</dbReference>
<proteinExistence type="predicted"/>
<evidence type="ECO:0000256" key="1">
    <source>
        <dbReference type="SAM" id="MobiDB-lite"/>
    </source>
</evidence>
<keyword evidence="3" id="KW-1185">Reference proteome</keyword>
<protein>
    <submittedName>
        <fullName evidence="2">Uncharacterized protein</fullName>
    </submittedName>
</protein>
<gene>
    <name evidence="2" type="ORF">GCM10022222_14900</name>
</gene>
<feature type="region of interest" description="Disordered" evidence="1">
    <location>
        <begin position="25"/>
        <end position="71"/>
    </location>
</feature>
<accession>A0ABP6VFJ1</accession>
<dbReference type="Proteomes" id="UP001500689">
    <property type="component" value="Unassembled WGS sequence"/>
</dbReference>
<feature type="region of interest" description="Disordered" evidence="1">
    <location>
        <begin position="94"/>
        <end position="115"/>
    </location>
</feature>
<organism evidence="2 3">
    <name type="scientific">Amycolatopsis ultiminotia</name>
    <dbReference type="NCBI Taxonomy" id="543629"/>
    <lineage>
        <taxon>Bacteria</taxon>
        <taxon>Bacillati</taxon>
        <taxon>Actinomycetota</taxon>
        <taxon>Actinomycetes</taxon>
        <taxon>Pseudonocardiales</taxon>
        <taxon>Pseudonocardiaceae</taxon>
        <taxon>Amycolatopsis</taxon>
    </lineage>
</organism>
<evidence type="ECO:0000313" key="2">
    <source>
        <dbReference type="EMBL" id="GAA3532637.1"/>
    </source>
</evidence>
<reference evidence="3" key="1">
    <citation type="journal article" date="2019" name="Int. J. Syst. Evol. Microbiol.">
        <title>The Global Catalogue of Microorganisms (GCM) 10K type strain sequencing project: providing services to taxonomists for standard genome sequencing and annotation.</title>
        <authorList>
            <consortium name="The Broad Institute Genomics Platform"/>
            <consortium name="The Broad Institute Genome Sequencing Center for Infectious Disease"/>
            <person name="Wu L."/>
            <person name="Ma J."/>
        </authorList>
    </citation>
    <scope>NUCLEOTIDE SEQUENCE [LARGE SCALE GENOMIC DNA]</scope>
    <source>
        <strain evidence="3">JCM 16898</strain>
    </source>
</reference>
<sequence length="115" mass="12536">MDVDLRKLRYCTAVAGNRTGRCAFDGTGLPTRPDRTGDQARLPGAHRPARRRKLRPADLDGEPIPDARARRTASLNEKFELVAAGRRIALVPPSVARAHSRSDPIYLPGGAEETP</sequence>